<dbReference type="STRING" id="930090.W6ZQ74"/>
<feature type="transmembrane region" description="Helical" evidence="2">
    <location>
        <begin position="277"/>
        <end position="298"/>
    </location>
</feature>
<evidence type="ECO:0008006" key="5">
    <source>
        <dbReference type="Google" id="ProtNLM"/>
    </source>
</evidence>
<proteinExistence type="predicted"/>
<dbReference type="Pfam" id="PF11911">
    <property type="entry name" value="DUF3429"/>
    <property type="match status" value="1"/>
</dbReference>
<dbReference type="Proteomes" id="UP000054032">
    <property type="component" value="Unassembled WGS sequence"/>
</dbReference>
<dbReference type="PANTHER" id="PTHR15887">
    <property type="entry name" value="TRANSMEMBRANE PROTEIN 69"/>
    <property type="match status" value="1"/>
</dbReference>
<feature type="compositionally biased region" description="Basic and acidic residues" evidence="1">
    <location>
        <begin position="74"/>
        <end position="91"/>
    </location>
</feature>
<protein>
    <recommendedName>
        <fullName evidence="5">DUF3429 domain-containing protein</fullName>
    </recommendedName>
</protein>
<evidence type="ECO:0000313" key="3">
    <source>
        <dbReference type="EMBL" id="EUC45841.1"/>
    </source>
</evidence>
<dbReference type="RefSeq" id="XP_007687633.1">
    <property type="nucleotide sequence ID" value="XM_007689443.1"/>
</dbReference>
<dbReference type="EMBL" id="KI963976">
    <property type="protein sequence ID" value="EUC45841.1"/>
    <property type="molecule type" value="Genomic_DNA"/>
</dbReference>
<dbReference type="KEGG" id="bor:COCMIDRAFT_94357"/>
<organism evidence="3 4">
    <name type="scientific">Bipolaris oryzae ATCC 44560</name>
    <dbReference type="NCBI Taxonomy" id="930090"/>
    <lineage>
        <taxon>Eukaryota</taxon>
        <taxon>Fungi</taxon>
        <taxon>Dikarya</taxon>
        <taxon>Ascomycota</taxon>
        <taxon>Pezizomycotina</taxon>
        <taxon>Dothideomycetes</taxon>
        <taxon>Pleosporomycetidae</taxon>
        <taxon>Pleosporales</taxon>
        <taxon>Pleosporineae</taxon>
        <taxon>Pleosporaceae</taxon>
        <taxon>Bipolaris</taxon>
    </lineage>
</organism>
<dbReference type="GeneID" id="19128434"/>
<feature type="transmembrane region" description="Helical" evidence="2">
    <location>
        <begin position="145"/>
        <end position="168"/>
    </location>
</feature>
<dbReference type="InterPro" id="IPR021836">
    <property type="entry name" value="DUF3429"/>
</dbReference>
<keyword evidence="2" id="KW-1133">Transmembrane helix</keyword>
<evidence type="ECO:0000256" key="2">
    <source>
        <dbReference type="SAM" id="Phobius"/>
    </source>
</evidence>
<gene>
    <name evidence="3" type="ORF">COCMIDRAFT_94357</name>
</gene>
<feature type="region of interest" description="Disordered" evidence="1">
    <location>
        <begin position="74"/>
        <end position="110"/>
    </location>
</feature>
<evidence type="ECO:0000313" key="4">
    <source>
        <dbReference type="Proteomes" id="UP000054032"/>
    </source>
</evidence>
<keyword evidence="2" id="KW-0812">Transmembrane</keyword>
<dbReference type="eggNOG" id="ENOG502RY8Z">
    <property type="taxonomic scope" value="Eukaryota"/>
</dbReference>
<feature type="transmembrane region" description="Helical" evidence="2">
    <location>
        <begin position="229"/>
        <end position="257"/>
    </location>
</feature>
<keyword evidence="2" id="KW-0472">Membrane</keyword>
<accession>W6ZQ74</accession>
<reference evidence="3 4" key="1">
    <citation type="journal article" date="2013" name="PLoS Genet.">
        <title>Comparative genome structure, secondary metabolite, and effector coding capacity across Cochliobolus pathogens.</title>
        <authorList>
            <person name="Condon B.J."/>
            <person name="Leng Y."/>
            <person name="Wu D."/>
            <person name="Bushley K.E."/>
            <person name="Ohm R.A."/>
            <person name="Otillar R."/>
            <person name="Martin J."/>
            <person name="Schackwitz W."/>
            <person name="Grimwood J."/>
            <person name="MohdZainudin N."/>
            <person name="Xue C."/>
            <person name="Wang R."/>
            <person name="Manning V.A."/>
            <person name="Dhillon B."/>
            <person name="Tu Z.J."/>
            <person name="Steffenson B.J."/>
            <person name="Salamov A."/>
            <person name="Sun H."/>
            <person name="Lowry S."/>
            <person name="LaButti K."/>
            <person name="Han J."/>
            <person name="Copeland A."/>
            <person name="Lindquist E."/>
            <person name="Barry K."/>
            <person name="Schmutz J."/>
            <person name="Baker S.E."/>
            <person name="Ciuffetti L.M."/>
            <person name="Grigoriev I.V."/>
            <person name="Zhong S."/>
            <person name="Turgeon B.G."/>
        </authorList>
    </citation>
    <scope>NUCLEOTIDE SEQUENCE [LARGE SCALE GENOMIC DNA]</scope>
    <source>
        <strain evidence="3 4">ATCC 44560</strain>
    </source>
</reference>
<name>W6ZQ74_COCMI</name>
<keyword evidence="4" id="KW-1185">Reference proteome</keyword>
<feature type="compositionally biased region" description="Low complexity" evidence="1">
    <location>
        <begin position="92"/>
        <end position="102"/>
    </location>
</feature>
<dbReference type="PANTHER" id="PTHR15887:SF1">
    <property type="entry name" value="TRANSMEMBRANE PROTEIN 69"/>
    <property type="match status" value="1"/>
</dbReference>
<evidence type="ECO:0000256" key="1">
    <source>
        <dbReference type="SAM" id="MobiDB-lite"/>
    </source>
</evidence>
<sequence length="350" mass="38480">MLRNGASRLALRSVAAPTSVRPAACFSRTAPSLQWQTQFGSLAAKRPQLRQAASALKPASSAILRRCMADGKLTEGQKQAESRYRNEKIEPTPETVTSSSTTHPIFSEIGTADDPQKDVDMMADMKHDLNTVKDTFSLAAVPREAFYLGLAGTLPYLATSISTVYLSWELNHSVAGYGFMISEKNATYLLHLIEPLQVGYGASILSFLGAIHWGLEWAGYGGYQGYKRYAIGVVTPMVAWSTLMMPIEGALITQFLSFTALYYVDTRAAYRGWTPDWYAVYRFVLTMIVGASILVTLIGRSELPEHIPGSVDRAKVFKEDGSPEEKLAAHEKALAEKKKNAARSDDRGKH</sequence>
<dbReference type="HOGENOM" id="CLU_045137_0_0_1"/>
<dbReference type="OrthoDB" id="194289at2759"/>
<feature type="transmembrane region" description="Helical" evidence="2">
    <location>
        <begin position="188"/>
        <end position="208"/>
    </location>
</feature>
<dbReference type="AlphaFoldDB" id="W6ZQ74"/>